<dbReference type="CDD" id="cd02661">
    <property type="entry name" value="Peptidase_C19E"/>
    <property type="match status" value="1"/>
</dbReference>
<feature type="domain" description="MYND-type" evidence="9">
    <location>
        <begin position="76"/>
        <end position="113"/>
    </location>
</feature>
<evidence type="ECO:0000256" key="7">
    <source>
        <dbReference type="SAM" id="Phobius"/>
    </source>
</evidence>
<dbReference type="SUPFAM" id="SSF54001">
    <property type="entry name" value="Cysteine proteinases"/>
    <property type="match status" value="1"/>
</dbReference>
<gene>
    <name evidence="10" type="ORF">V6N12_054776</name>
</gene>
<keyword evidence="7" id="KW-1133">Transmembrane helix</keyword>
<dbReference type="PROSITE" id="PS00972">
    <property type="entry name" value="USP_1"/>
    <property type="match status" value="1"/>
</dbReference>
<sequence length="1046" mass="116864">MLEPREADIPALFLVLVVLPLVAYFLLGKWSEVSKKREKISLLAHIAAEEALRVETMAAASVIPVVPIPKKGLHVCARCFGPATTRCSRCKAVRYCSGRCQIIHWRQVHKEECLQLESESSSTSSFPSVASFEESALLSDNMNSQFLEYINKQAAKENAPLDNINHCPISTGLFDNGACSTIDTSQVCAPERADKRIFRKSNGEMLRREDVAVFDSCEETVRTLATSSTLNNISSKEAHRRHKSRISGFEDGILKQQNPKGFNMHIRGQNVSIATHESRKHQSQHGNMSEPKSNYEISGPPYSVKGGTSAHEAENAFVWSSENIVNGENAFSSKSAELDCSGMAAPKECMKGSSSQSVGPKISKSPKSMVKVSGEQWHPEMERKGQIPDELSSIPGPKLNGAASIGVLEMMGLQKSSKLARQDFPTLYGDRHKKTKMLFPYEEFVNFFQCEVFDLSPRGLLNCGNSCYANAVLQCLTCTKPLSIYLLHGSHSRTCYGKDWCLMCELEQHVMLLRDAGGPLSPSRILSHIRSINGQMGDGSQEDAHEFLRLLVASMQSICLERLGGEQKVDPRLQETTFIQHTFGGRLRSKVKCLRCSHESERYENIMDLTLEIYGWVESLEDALTQFTTPEDLDGENMYRCGRCASYARARKQLRIHEAPNILTIVLKRFQEGKYGKINKCITFPDMLDMVPFMTGKGDVPPLYMLYGVVVHLDTLNASFSGHYVSYIKDLRGSWFRIDDTEVHSVSMNQVMSEDAYILFYMRSYPRPQRAITEKTKQVPARHITSKMEKPSRPAQSKSSSHSVGPNLYPGSRPEIATGCINRNSNGILRQSANSNIHRVVEMYAGPTNLEFSDAASSSDWSLFTSSDEASFTTESTRDSFSTVDHADPSNGDPFSIFNNFYTPESSSCNTVSCSMFSTSRPHTRYVLEEKSYVLDSHSSAQLVNRDQENFKQVCDSLTDFSLDTGHGMFVKHGSNPKNTFDRTYDHCECSLNSAFKTGLQSSSFLCNVIVRNKSTKCLIATYVDFHLWRWRPSAGGGFAWFTFGT</sequence>
<evidence type="ECO:0000256" key="6">
    <source>
        <dbReference type="SAM" id="MobiDB-lite"/>
    </source>
</evidence>
<feature type="compositionally biased region" description="Polar residues" evidence="6">
    <location>
        <begin position="794"/>
        <end position="804"/>
    </location>
</feature>
<evidence type="ECO:0000313" key="10">
    <source>
        <dbReference type="EMBL" id="KAK8527570.1"/>
    </source>
</evidence>
<feature type="domain" description="USP" evidence="8">
    <location>
        <begin position="458"/>
        <end position="764"/>
    </location>
</feature>
<dbReference type="InterPro" id="IPR038765">
    <property type="entry name" value="Papain-like_cys_pep_sf"/>
</dbReference>
<dbReference type="Gene3D" id="3.90.70.10">
    <property type="entry name" value="Cysteine proteinases"/>
    <property type="match status" value="1"/>
</dbReference>
<keyword evidence="4" id="KW-0862">Zinc</keyword>
<dbReference type="Pfam" id="PF00443">
    <property type="entry name" value="UCH"/>
    <property type="match status" value="1"/>
</dbReference>
<dbReference type="Pfam" id="PF01753">
    <property type="entry name" value="zf-MYND"/>
    <property type="match status" value="1"/>
</dbReference>
<dbReference type="InterPro" id="IPR018200">
    <property type="entry name" value="USP_CS"/>
</dbReference>
<feature type="transmembrane region" description="Helical" evidence="7">
    <location>
        <begin position="7"/>
        <end position="27"/>
    </location>
</feature>
<keyword evidence="2" id="KW-0479">Metal-binding</keyword>
<evidence type="ECO:0008006" key="12">
    <source>
        <dbReference type="Google" id="ProtNLM"/>
    </source>
</evidence>
<evidence type="ECO:0000256" key="5">
    <source>
        <dbReference type="PROSITE-ProRule" id="PRU00134"/>
    </source>
</evidence>
<dbReference type="Proteomes" id="UP001472677">
    <property type="component" value="Unassembled WGS sequence"/>
</dbReference>
<dbReference type="InterPro" id="IPR028889">
    <property type="entry name" value="USP"/>
</dbReference>
<feature type="region of interest" description="Disordered" evidence="6">
    <location>
        <begin position="773"/>
        <end position="811"/>
    </location>
</feature>
<dbReference type="SUPFAM" id="SSF144232">
    <property type="entry name" value="HIT/MYND zinc finger-like"/>
    <property type="match status" value="1"/>
</dbReference>
<organism evidence="10 11">
    <name type="scientific">Hibiscus sabdariffa</name>
    <name type="common">roselle</name>
    <dbReference type="NCBI Taxonomy" id="183260"/>
    <lineage>
        <taxon>Eukaryota</taxon>
        <taxon>Viridiplantae</taxon>
        <taxon>Streptophyta</taxon>
        <taxon>Embryophyta</taxon>
        <taxon>Tracheophyta</taxon>
        <taxon>Spermatophyta</taxon>
        <taxon>Magnoliopsida</taxon>
        <taxon>eudicotyledons</taxon>
        <taxon>Gunneridae</taxon>
        <taxon>Pentapetalae</taxon>
        <taxon>rosids</taxon>
        <taxon>malvids</taxon>
        <taxon>Malvales</taxon>
        <taxon>Malvaceae</taxon>
        <taxon>Malvoideae</taxon>
        <taxon>Hibiscus</taxon>
    </lineage>
</organism>
<dbReference type="InterPro" id="IPR050164">
    <property type="entry name" value="Peptidase_C19"/>
</dbReference>
<keyword evidence="11" id="KW-1185">Reference proteome</keyword>
<evidence type="ECO:0000259" key="9">
    <source>
        <dbReference type="PROSITE" id="PS50865"/>
    </source>
</evidence>
<dbReference type="PANTHER" id="PTHR24006:SF685">
    <property type="entry name" value="UBIQUITIN CARBOXYL-TERMINAL HYDROLASE 15"/>
    <property type="match status" value="1"/>
</dbReference>
<comment type="caution">
    <text evidence="10">The sequence shown here is derived from an EMBL/GenBank/DDBJ whole genome shotgun (WGS) entry which is preliminary data.</text>
</comment>
<evidence type="ECO:0000256" key="1">
    <source>
        <dbReference type="ARBA" id="ARBA00009085"/>
    </source>
</evidence>
<evidence type="ECO:0000313" key="11">
    <source>
        <dbReference type="Proteomes" id="UP001472677"/>
    </source>
</evidence>
<dbReference type="InterPro" id="IPR002893">
    <property type="entry name" value="Znf_MYND"/>
</dbReference>
<comment type="similarity">
    <text evidence="1">Belongs to the peptidase C19 family.</text>
</comment>
<proteinExistence type="inferred from homology"/>
<evidence type="ECO:0000259" key="8">
    <source>
        <dbReference type="PROSITE" id="PS50235"/>
    </source>
</evidence>
<evidence type="ECO:0000256" key="3">
    <source>
        <dbReference type="ARBA" id="ARBA00022771"/>
    </source>
</evidence>
<reference evidence="10 11" key="1">
    <citation type="journal article" date="2024" name="G3 (Bethesda)">
        <title>Genome assembly of Hibiscus sabdariffa L. provides insights into metabolisms of medicinal natural products.</title>
        <authorList>
            <person name="Kim T."/>
        </authorList>
    </citation>
    <scope>NUCLEOTIDE SEQUENCE [LARGE SCALE GENOMIC DNA]</scope>
    <source>
        <strain evidence="10">TK-2024</strain>
        <tissue evidence="10">Old leaves</tissue>
    </source>
</reference>
<dbReference type="PANTHER" id="PTHR24006">
    <property type="entry name" value="UBIQUITIN CARBOXYL-TERMINAL HYDROLASE"/>
    <property type="match status" value="1"/>
</dbReference>
<name>A0ABR2D1F5_9ROSI</name>
<accession>A0ABR2D1F5</accession>
<keyword evidence="7" id="KW-0812">Transmembrane</keyword>
<dbReference type="PROSITE" id="PS50235">
    <property type="entry name" value="USP_3"/>
    <property type="match status" value="1"/>
</dbReference>
<dbReference type="EMBL" id="JBBPBM010000038">
    <property type="protein sequence ID" value="KAK8527570.1"/>
    <property type="molecule type" value="Genomic_DNA"/>
</dbReference>
<keyword evidence="3 5" id="KW-0863">Zinc-finger</keyword>
<evidence type="ECO:0000256" key="4">
    <source>
        <dbReference type="ARBA" id="ARBA00022833"/>
    </source>
</evidence>
<evidence type="ECO:0000256" key="2">
    <source>
        <dbReference type="ARBA" id="ARBA00022723"/>
    </source>
</evidence>
<keyword evidence="7" id="KW-0472">Membrane</keyword>
<dbReference type="InterPro" id="IPR001394">
    <property type="entry name" value="Peptidase_C19_UCH"/>
</dbReference>
<protein>
    <recommendedName>
        <fullName evidence="12">Ubiquitin carboxyl-terminal hydrolase 15</fullName>
    </recommendedName>
</protein>
<dbReference type="Gene3D" id="6.10.140.2220">
    <property type="match status" value="1"/>
</dbReference>
<dbReference type="PROSITE" id="PS50865">
    <property type="entry name" value="ZF_MYND_2"/>
    <property type="match status" value="1"/>
</dbReference>